<gene>
    <name evidence="2" type="ORF">GJ668_10295</name>
</gene>
<evidence type="ECO:0000259" key="1">
    <source>
        <dbReference type="Pfam" id="PF18480"/>
    </source>
</evidence>
<dbReference type="EMBL" id="WNKT01000019">
    <property type="protein sequence ID" value="MTW21483.1"/>
    <property type="molecule type" value="Genomic_DNA"/>
</dbReference>
<reference evidence="2 3" key="1">
    <citation type="submission" date="2019-11" db="EMBL/GenBank/DDBJ databases">
        <title>Whole-genome sequence of the anaerobic purple sulfur bacterium Allochromatium palmeri DSM 15591.</title>
        <authorList>
            <person name="Kyndt J.A."/>
            <person name="Meyer T.E."/>
        </authorList>
    </citation>
    <scope>NUCLEOTIDE SEQUENCE [LARGE SCALE GENOMIC DNA]</scope>
    <source>
        <strain evidence="2 3">DSM 15591</strain>
    </source>
</reference>
<dbReference type="OrthoDB" id="334367at2"/>
<organism evidence="2 3">
    <name type="scientific">Allochromatium palmeri</name>
    <dbReference type="NCBI Taxonomy" id="231048"/>
    <lineage>
        <taxon>Bacteria</taxon>
        <taxon>Pseudomonadati</taxon>
        <taxon>Pseudomonadota</taxon>
        <taxon>Gammaproteobacteria</taxon>
        <taxon>Chromatiales</taxon>
        <taxon>Chromatiaceae</taxon>
        <taxon>Allochromatium</taxon>
    </lineage>
</organism>
<sequence>MRLVIDVNLSPDWVPVLKEAGFDAVHWKQVGDPTAPDREIMDWAIANGHVVFSHDLDFSSMLALTHAGGPSLVQLRGTKVLPEQIAETLIHSLRRFHLDLEAGALLLIEPGRSRVRVLPL</sequence>
<accession>A0A6N8EB54</accession>
<dbReference type="Pfam" id="PF18480">
    <property type="entry name" value="DUF5615"/>
    <property type="match status" value="1"/>
</dbReference>
<keyword evidence="3" id="KW-1185">Reference proteome</keyword>
<dbReference type="Proteomes" id="UP000434044">
    <property type="component" value="Unassembled WGS sequence"/>
</dbReference>
<comment type="caution">
    <text evidence="2">The sequence shown here is derived from an EMBL/GenBank/DDBJ whole genome shotgun (WGS) entry which is preliminary data.</text>
</comment>
<proteinExistence type="predicted"/>
<dbReference type="AlphaFoldDB" id="A0A6N8EB54"/>
<evidence type="ECO:0000313" key="2">
    <source>
        <dbReference type="EMBL" id="MTW21483.1"/>
    </source>
</evidence>
<evidence type="ECO:0000313" key="3">
    <source>
        <dbReference type="Proteomes" id="UP000434044"/>
    </source>
</evidence>
<protein>
    <recommendedName>
        <fullName evidence="1">DUF5615 domain-containing protein</fullName>
    </recommendedName>
</protein>
<name>A0A6N8EB54_9GAMM</name>
<dbReference type="InterPro" id="IPR041049">
    <property type="entry name" value="DUF5615"/>
</dbReference>
<feature type="domain" description="DUF5615" evidence="1">
    <location>
        <begin position="1"/>
        <end position="110"/>
    </location>
</feature>